<dbReference type="EMBL" id="LT960611">
    <property type="protein sequence ID" value="SON50595.1"/>
    <property type="molecule type" value="Genomic_DNA"/>
</dbReference>
<keyword evidence="3" id="KW-1185">Reference proteome</keyword>
<accession>A0A2N8ZFF3</accession>
<dbReference type="AlphaFoldDB" id="A0A2N8ZFF3"/>
<protein>
    <submittedName>
        <fullName evidence="2">Uncharacterized protein</fullName>
    </submittedName>
</protein>
<dbReference type="Proteomes" id="UP000235828">
    <property type="component" value="Chromosome A"/>
</dbReference>
<proteinExistence type="predicted"/>
<reference evidence="2 3" key="1">
    <citation type="submission" date="2017-10" db="EMBL/GenBank/DDBJ databases">
        <authorList>
            <person name="Banno H."/>
            <person name="Chua N.-H."/>
        </authorList>
    </citation>
    <scope>NUCLEOTIDE SEQUENCE [LARGE SCALE GENOMIC DNA]</scope>
    <source>
        <strain evidence="2">Vibrio tapetis CECT4600</strain>
    </source>
</reference>
<feature type="chain" id="PRO_5014821905" evidence="1">
    <location>
        <begin position="25"/>
        <end position="152"/>
    </location>
</feature>
<dbReference type="PIRSF" id="PIRSF028680">
    <property type="entry name" value="UCP028680"/>
    <property type="match status" value="1"/>
</dbReference>
<evidence type="ECO:0000313" key="2">
    <source>
        <dbReference type="EMBL" id="SON50595.1"/>
    </source>
</evidence>
<dbReference type="RefSeq" id="WP_102523049.1">
    <property type="nucleotide sequence ID" value="NZ_LT960611.1"/>
</dbReference>
<keyword evidence="1" id="KW-0732">Signal</keyword>
<gene>
    <name evidence="2" type="ORF">VTAP4600_A2622</name>
</gene>
<dbReference type="OrthoDB" id="5902984at2"/>
<organism evidence="2 3">
    <name type="scientific">Vibrio tapetis subsp. tapetis</name>
    <dbReference type="NCBI Taxonomy" id="1671868"/>
    <lineage>
        <taxon>Bacteria</taxon>
        <taxon>Pseudomonadati</taxon>
        <taxon>Pseudomonadota</taxon>
        <taxon>Gammaproteobacteria</taxon>
        <taxon>Vibrionales</taxon>
        <taxon>Vibrionaceae</taxon>
        <taxon>Vibrio</taxon>
    </lineage>
</organism>
<sequence>MKRVLLSGLLLLPSICLSSPFPLAPEKASSHKLFISSNSNTNTEQFDIWQIDSGYSYNVFESLDLYVGASITSDSSEKQNGFLSGMSYQFNENITFKSSLRAQVNKNDPTEEKQLSAEVTSRLKISDHVDLHATFDYEEWQQGLEVGLGFSF</sequence>
<evidence type="ECO:0000256" key="1">
    <source>
        <dbReference type="SAM" id="SignalP"/>
    </source>
</evidence>
<dbReference type="InterPro" id="IPR016895">
    <property type="entry name" value="UCP028680"/>
</dbReference>
<feature type="signal peptide" evidence="1">
    <location>
        <begin position="1"/>
        <end position="24"/>
    </location>
</feature>
<dbReference type="KEGG" id="vta:A2622"/>
<name>A0A2N8ZFF3_9VIBR</name>
<evidence type="ECO:0000313" key="3">
    <source>
        <dbReference type="Proteomes" id="UP000235828"/>
    </source>
</evidence>